<proteinExistence type="inferred from homology"/>
<evidence type="ECO:0000313" key="17">
    <source>
        <dbReference type="Proteomes" id="UP000186096"/>
    </source>
</evidence>
<sequence>MADTTSPYSFLSYLKETGRLYPFYIRESFYQLRAEYDAYCRWAAARLRGVRFGHRVTSGDVRRGRRTLRRTRGDGER</sequence>
<dbReference type="GO" id="GO:0047091">
    <property type="term" value="F:L-lysine 6-monooxygenase (NADPH) activity"/>
    <property type="evidence" value="ECO:0007669"/>
    <property type="project" value="UniProtKB-EC"/>
</dbReference>
<evidence type="ECO:0000256" key="4">
    <source>
        <dbReference type="ARBA" id="ARBA00013076"/>
    </source>
</evidence>
<evidence type="ECO:0000256" key="3">
    <source>
        <dbReference type="ARBA" id="ARBA00007588"/>
    </source>
</evidence>
<dbReference type="EC" id="1.14.13.59" evidence="4"/>
<dbReference type="EMBL" id="FTNI01000015">
    <property type="protein sequence ID" value="SIR76822.1"/>
    <property type="molecule type" value="Genomic_DNA"/>
</dbReference>
<keyword evidence="8" id="KW-0521">NADP</keyword>
<evidence type="ECO:0000313" key="16">
    <source>
        <dbReference type="EMBL" id="SIR76822.1"/>
    </source>
</evidence>
<keyword evidence="9" id="KW-0560">Oxidoreductase</keyword>
<dbReference type="AlphaFoldDB" id="A0A1N7DLU2"/>
<evidence type="ECO:0000256" key="5">
    <source>
        <dbReference type="ARBA" id="ARBA00016406"/>
    </source>
</evidence>
<keyword evidence="17" id="KW-1185">Reference proteome</keyword>
<evidence type="ECO:0000256" key="7">
    <source>
        <dbReference type="ARBA" id="ARBA00022827"/>
    </source>
</evidence>
<dbReference type="InterPro" id="IPR036188">
    <property type="entry name" value="FAD/NAD-bd_sf"/>
</dbReference>
<gene>
    <name evidence="16" type="ORF">SAMN05421833_11514</name>
</gene>
<evidence type="ECO:0000256" key="12">
    <source>
        <dbReference type="ARBA" id="ARBA00031158"/>
    </source>
</evidence>
<organism evidence="16 17">
    <name type="scientific">Microbispora rosea</name>
    <dbReference type="NCBI Taxonomy" id="58117"/>
    <lineage>
        <taxon>Bacteria</taxon>
        <taxon>Bacillati</taxon>
        <taxon>Actinomycetota</taxon>
        <taxon>Actinomycetes</taxon>
        <taxon>Streptosporangiales</taxon>
        <taxon>Streptosporangiaceae</taxon>
        <taxon>Microbispora</taxon>
    </lineage>
</organism>
<evidence type="ECO:0000256" key="1">
    <source>
        <dbReference type="ARBA" id="ARBA00001974"/>
    </source>
</evidence>
<dbReference type="STRING" id="58117.SAMN05421833_11514"/>
<evidence type="ECO:0000256" key="11">
    <source>
        <dbReference type="ARBA" id="ARBA00029939"/>
    </source>
</evidence>
<comment type="similarity">
    <text evidence="3">Belongs to the lysine N(6)-hydroxylase/L-ornithine N(5)-oxygenase family.</text>
</comment>
<name>A0A1N7DLU2_9ACTN</name>
<comment type="pathway">
    <text evidence="2">Siderophore biosynthesis.</text>
</comment>
<accession>A0A1N7DLU2</accession>
<dbReference type="Proteomes" id="UP000186096">
    <property type="component" value="Unassembled WGS sequence"/>
</dbReference>
<evidence type="ECO:0000256" key="13">
    <source>
        <dbReference type="ARBA" id="ARBA00032493"/>
    </source>
</evidence>
<evidence type="ECO:0000256" key="2">
    <source>
        <dbReference type="ARBA" id="ARBA00004924"/>
    </source>
</evidence>
<comment type="cofactor">
    <cofactor evidence="1">
        <name>FAD</name>
        <dbReference type="ChEBI" id="CHEBI:57692"/>
    </cofactor>
</comment>
<evidence type="ECO:0000256" key="8">
    <source>
        <dbReference type="ARBA" id="ARBA00022857"/>
    </source>
</evidence>
<comment type="catalytic activity">
    <reaction evidence="15">
        <text>L-lysine + NADPH + O2 = N(6)-hydroxy-L-lysine + NADP(+) + H2O</text>
        <dbReference type="Rhea" id="RHEA:23228"/>
        <dbReference type="ChEBI" id="CHEBI:15377"/>
        <dbReference type="ChEBI" id="CHEBI:15379"/>
        <dbReference type="ChEBI" id="CHEBI:32551"/>
        <dbReference type="ChEBI" id="CHEBI:57783"/>
        <dbReference type="ChEBI" id="CHEBI:57820"/>
        <dbReference type="ChEBI" id="CHEBI:58349"/>
        <dbReference type="EC" id="1.14.13.59"/>
    </reaction>
</comment>
<dbReference type="PANTHER" id="PTHR42802">
    <property type="entry name" value="MONOOXYGENASE"/>
    <property type="match status" value="1"/>
</dbReference>
<dbReference type="Pfam" id="PF13434">
    <property type="entry name" value="Lys_Orn_oxgnase"/>
    <property type="match status" value="1"/>
</dbReference>
<evidence type="ECO:0000256" key="6">
    <source>
        <dbReference type="ARBA" id="ARBA00022630"/>
    </source>
</evidence>
<reference evidence="17" key="1">
    <citation type="submission" date="2017-01" db="EMBL/GenBank/DDBJ databases">
        <authorList>
            <person name="Varghese N."/>
            <person name="Submissions S."/>
        </authorList>
    </citation>
    <scope>NUCLEOTIDE SEQUENCE [LARGE SCALE GENOMIC DNA]</scope>
    <source>
        <strain evidence="17">ATCC 12950</strain>
    </source>
</reference>
<evidence type="ECO:0000256" key="14">
    <source>
        <dbReference type="ARBA" id="ARBA00032738"/>
    </source>
</evidence>
<dbReference type="InterPro" id="IPR025700">
    <property type="entry name" value="Lys/Orn_oxygenase"/>
</dbReference>
<evidence type="ECO:0000256" key="10">
    <source>
        <dbReference type="ARBA" id="ARBA00023033"/>
    </source>
</evidence>
<dbReference type="PANTHER" id="PTHR42802:SF1">
    <property type="entry name" value="L-ORNITHINE N(5)-MONOOXYGENASE"/>
    <property type="match status" value="1"/>
</dbReference>
<keyword evidence="6" id="KW-0285">Flavoprotein</keyword>
<keyword evidence="7" id="KW-0274">FAD</keyword>
<dbReference type="Gene3D" id="3.50.50.60">
    <property type="entry name" value="FAD/NAD(P)-binding domain"/>
    <property type="match status" value="1"/>
</dbReference>
<evidence type="ECO:0000256" key="9">
    <source>
        <dbReference type="ARBA" id="ARBA00023002"/>
    </source>
</evidence>
<keyword evidence="10" id="KW-0503">Monooxygenase</keyword>
<evidence type="ECO:0000256" key="15">
    <source>
        <dbReference type="ARBA" id="ARBA00048407"/>
    </source>
</evidence>
<protein>
    <recommendedName>
        <fullName evidence="5">L-lysine N6-monooxygenase MbtG</fullName>
        <ecNumber evidence="4">1.14.13.59</ecNumber>
    </recommendedName>
    <alternativeName>
        <fullName evidence="14">Lysine 6-N-hydroxylase</fullName>
    </alternativeName>
    <alternativeName>
        <fullName evidence="13">Lysine N6-hydroxylase</fullName>
    </alternativeName>
    <alternativeName>
        <fullName evidence="11">Lysine-N-oxygenase</fullName>
    </alternativeName>
    <alternativeName>
        <fullName evidence="12">Mycobactin synthase protein G</fullName>
    </alternativeName>
</protein>